<reference evidence="6" key="1">
    <citation type="submission" date="2019-07" db="EMBL/GenBank/DDBJ databases">
        <title>Genomic Encyclopedia of Type Strains, Phase IV (KMG-IV): sequencing the most valuable type-strain genomes for metagenomic binning, comparative biology and taxonomic classification.</title>
        <authorList>
            <person name="Goeker M."/>
        </authorList>
    </citation>
    <scope>NUCLEOTIDE SEQUENCE</scope>
    <source>
        <strain evidence="6">DSM 44596</strain>
    </source>
</reference>
<dbReference type="SUPFAM" id="SSF53448">
    <property type="entry name" value="Nucleotide-diphospho-sugar transferases"/>
    <property type="match status" value="2"/>
</dbReference>
<keyword evidence="3" id="KW-0328">Glycosyltransferase</keyword>
<dbReference type="Pfam" id="PF00535">
    <property type="entry name" value="Glycos_transf_2"/>
    <property type="match status" value="2"/>
</dbReference>
<evidence type="ECO:0000256" key="3">
    <source>
        <dbReference type="ARBA" id="ARBA00022676"/>
    </source>
</evidence>
<feature type="domain" description="Glycosyltransferase 2-like" evidence="5">
    <location>
        <begin position="13"/>
        <end position="176"/>
    </location>
</feature>
<dbReference type="GO" id="GO:0016757">
    <property type="term" value="F:glycosyltransferase activity"/>
    <property type="evidence" value="ECO:0007669"/>
    <property type="project" value="UniProtKB-KW"/>
</dbReference>
<dbReference type="PANTHER" id="PTHR43179">
    <property type="entry name" value="RHAMNOSYLTRANSFERASE WBBL"/>
    <property type="match status" value="1"/>
</dbReference>
<evidence type="ECO:0000256" key="2">
    <source>
        <dbReference type="ARBA" id="ARBA00006739"/>
    </source>
</evidence>
<gene>
    <name evidence="6" type="ORF">FNL38_106287</name>
</gene>
<feature type="domain" description="Glycosyltransferase 2-like" evidence="5">
    <location>
        <begin position="343"/>
        <end position="468"/>
    </location>
</feature>
<dbReference type="AlphaFoldDB" id="A0A652YLM6"/>
<protein>
    <submittedName>
        <fullName evidence="6">Cellulose synthase/poly-beta-1,6-N-acetylglucosamine synthase-like glycosyltransferase</fullName>
    </submittedName>
</protein>
<evidence type="ECO:0000313" key="6">
    <source>
        <dbReference type="EMBL" id="TYQ02467.1"/>
    </source>
</evidence>
<dbReference type="EMBL" id="VNIQ01000006">
    <property type="protein sequence ID" value="TYQ02467.1"/>
    <property type="molecule type" value="Genomic_DNA"/>
</dbReference>
<comment type="similarity">
    <text evidence="2">Belongs to the glycosyltransferase 2 family.</text>
</comment>
<name>A0A652YLM6_NOCGL</name>
<comment type="pathway">
    <text evidence="1">Cell wall biogenesis; cell wall polysaccharide biosynthesis.</text>
</comment>
<evidence type="ECO:0000256" key="1">
    <source>
        <dbReference type="ARBA" id="ARBA00004776"/>
    </source>
</evidence>
<evidence type="ECO:0000256" key="4">
    <source>
        <dbReference type="ARBA" id="ARBA00022679"/>
    </source>
</evidence>
<organism evidence="6">
    <name type="scientific">Nocardia globerula</name>
    <dbReference type="NCBI Taxonomy" id="1818"/>
    <lineage>
        <taxon>Bacteria</taxon>
        <taxon>Bacillati</taxon>
        <taxon>Actinomycetota</taxon>
        <taxon>Actinomycetes</taxon>
        <taxon>Mycobacteriales</taxon>
        <taxon>Nocardiaceae</taxon>
        <taxon>Nocardia</taxon>
    </lineage>
</organism>
<dbReference type="InterPro" id="IPR001173">
    <property type="entry name" value="Glyco_trans_2-like"/>
</dbReference>
<keyword evidence="4 6" id="KW-0808">Transferase</keyword>
<dbReference type="InterPro" id="IPR029044">
    <property type="entry name" value="Nucleotide-diphossugar_trans"/>
</dbReference>
<comment type="caution">
    <text evidence="6">The sequence shown here is derived from an EMBL/GenBank/DDBJ whole genome shotgun (WGS) entry which is preliminary data.</text>
</comment>
<proteinExistence type="inferred from homology"/>
<dbReference type="Gene3D" id="3.90.550.10">
    <property type="entry name" value="Spore Coat Polysaccharide Biosynthesis Protein SpsA, Chain A"/>
    <property type="match status" value="2"/>
</dbReference>
<accession>A0A652YLM6</accession>
<evidence type="ECO:0000259" key="5">
    <source>
        <dbReference type="Pfam" id="PF00535"/>
    </source>
</evidence>
<sequence>MTAQTHLVPGITVLICCYTHDRLDQLSTGIRSAQAQLRPDSDELIVIVDHNDALHADLISAFPSGITVIPNAATRGLSGARNTGVAAARTELVAFVDDDAVLRPGALDSVRSAFADASVIAVGGAVHAKWEAGAPPSWFPDEFGWVVGCDYRGLAADGAEIRNPIGAAMAVRRAELQKIGGFSDRLGRVGTVPAGCEETLMGIELRQQFPGSKVVRIEEFAVDHFVPRTRSTLRYFISRCRHEGRSKAVLSDMVGGKAGLAAERSFVIRTLTTGVLRYLRGAVTGNGISAVSRILVMILGLFVTASATAAAAIRQGRRTTSSEVQAPVEKPVEAPVAADELITVVIPTVGRDSLLNTVHTVLAQDHRNIELLVVDNRPHRSEAARILADIDDPRLSILEQPIPGVSAARNKGHQSAKGRIVAFTDDDAVPDPGWISGIVTSFHADNTSSVGVVTGRVLGTESNTREQAWFEEAKVFDKGEVATLWAMNSREETALGTDDTLGEYGPHGPFFPYTAGECGSGNNMAFRSTALHSIGGFDERLGTGTPTHGGEDLDAFRAALLDGWAIAYNPNAVVRHYHRDNMPELRVQSYGYGTGMAASLTKFVLSGSPRPILTRIPRGIHMLISPTSTKNIDFPSDWPLHLRILEALGYLAGPVLFVRSHLNARRVGAGR</sequence>
<dbReference type="PANTHER" id="PTHR43179:SF12">
    <property type="entry name" value="GALACTOFURANOSYLTRANSFERASE GLFT2"/>
    <property type="match status" value="1"/>
</dbReference>